<accession>G0U8T9</accession>
<dbReference type="Gene3D" id="2.40.50.90">
    <property type="match status" value="5"/>
</dbReference>
<feature type="domain" description="TNase-like" evidence="6">
    <location>
        <begin position="517"/>
        <end position="649"/>
    </location>
</feature>
<keyword evidence="2 4" id="KW-0963">Cytoplasm</keyword>
<feature type="domain" description="TNase-like" evidence="6">
    <location>
        <begin position="157"/>
        <end position="298"/>
    </location>
</feature>
<dbReference type="FunFam" id="2.40.50.90:FF:000062">
    <property type="entry name" value="Tudor domain containing protein"/>
    <property type="match status" value="1"/>
</dbReference>
<dbReference type="PANTHER" id="PTHR12302">
    <property type="entry name" value="EBNA2 BINDING PROTEIN P100"/>
    <property type="match status" value="1"/>
</dbReference>
<gene>
    <name evidence="7" type="ORF">TVY486_1115040</name>
</gene>
<sequence>MSYMVHAVDGADRLTLLGPPTAGGPNLKYVALSYIQAPKLAKRTSGGGFTQEDPCAYEAVELVRSTFIGKVVKFTEDYAIESLQRSAGRVALANGEDASLLLLRHGLATVPDHMSHKMDKALFQQYTALVSEARSAKKGLFASSAERRVRNMADLSAEETAKLGEKLKGTELLVRLEQVLLPTVCLVFAEPLGHTEVAVHMPGVTVKDADCTVVSSEAKFHVERYLLHRKVKLLFEGVDAFGNVLASVTSSKGAFQAELLSRGLVKLNDSTLELTRYAAELRAAEKEARDKGLGLWKNSGASTLATVLKVSADPSGTTAQSAAVSANDYQGPTRFIGSVVQVVSGDTIAVRSDDTGDLVRLSLVGLRSSKSISREQDGRSPEVRLTYTDYEWEAREFLRTNYVGKRVAVQVEYTRQISETKEVRPVALVSVPESGEVINVSLLETGYVTFSLGRNDVCSAAAVLQSASEAAVSKGVGIHRKGAAPVVRILELSHLGATRGKYYLSFLQRGMQGNRPPLLKGVVDVVLGGGSLRVFIQRENFQIPVKVAGIITPMGALGGSSKGEPFAEESKRFAVDRIQQREVEIQVYSADKAGNFIAAVMLSDGSNFAVSIAEAGLATVVNAERLPFYQQLVDAETRAKNEKKYIWSDASAIPKRALNFGVQRGDGRSLTRSTGTNSSFAPHILSEVGDDGYSVYLQEDTGDVEEKLTALQKLLAQLSSQASDCKPKRGELVAAKYKADDTWNRARILSVDKKNSAATVCFVDFGTKSQVHQRDLRTIPRNAEFGAAHDSMPLARLVRLAFLKAQTHGENYVECALGTMYEYTEGPVLAKEVYTDHEGNVYYTVTVNENVPSLSETLLQRGMALLDRKAEAVNPLEYKRHFAAQGIARQGHKGLWQYGDVDVESNDDT</sequence>
<feature type="domain" description="Tudor" evidence="5">
    <location>
        <begin position="726"/>
        <end position="786"/>
    </location>
</feature>
<dbReference type="Pfam" id="PF00567">
    <property type="entry name" value="TUDOR"/>
    <property type="match status" value="1"/>
</dbReference>
<evidence type="ECO:0000259" key="6">
    <source>
        <dbReference type="PROSITE" id="PS50830"/>
    </source>
</evidence>
<dbReference type="GO" id="GO:0031332">
    <property type="term" value="C:RNAi effector complex"/>
    <property type="evidence" value="ECO:0007669"/>
    <property type="project" value="InterPro"/>
</dbReference>
<dbReference type="VEuPathDB" id="TriTrypDB:TvY486_1115040"/>
<dbReference type="SUPFAM" id="SSF50199">
    <property type="entry name" value="Staphylococcal nuclease"/>
    <property type="match status" value="5"/>
</dbReference>
<evidence type="ECO:0000256" key="3">
    <source>
        <dbReference type="ARBA" id="ARBA00022737"/>
    </source>
</evidence>
<name>G0U8T9_TRYVY</name>
<dbReference type="GO" id="GO:0005829">
    <property type="term" value="C:cytosol"/>
    <property type="evidence" value="ECO:0007669"/>
    <property type="project" value="UniProtKB-UniRule"/>
</dbReference>
<reference evidence="7" key="1">
    <citation type="journal article" date="2012" name="Proc. Natl. Acad. Sci. U.S.A.">
        <title>Antigenic diversity is generated by distinct evolutionary mechanisms in African trypanosome species.</title>
        <authorList>
            <person name="Jackson A.P."/>
            <person name="Berry A."/>
            <person name="Aslett M."/>
            <person name="Allison H.C."/>
            <person name="Burton P."/>
            <person name="Vavrova-Anderson J."/>
            <person name="Brown R."/>
            <person name="Browne H."/>
            <person name="Corton N."/>
            <person name="Hauser H."/>
            <person name="Gamble J."/>
            <person name="Gilderthorp R."/>
            <person name="Marcello L."/>
            <person name="McQuillan J."/>
            <person name="Otto T.D."/>
            <person name="Quail M.A."/>
            <person name="Sanders M.J."/>
            <person name="van Tonder A."/>
            <person name="Ginger M.L."/>
            <person name="Field M.C."/>
            <person name="Barry J.D."/>
            <person name="Hertz-Fowler C."/>
            <person name="Berriman M."/>
        </authorList>
    </citation>
    <scope>NUCLEOTIDE SEQUENCE</scope>
    <source>
        <strain evidence="7">Y486</strain>
    </source>
</reference>
<dbReference type="OMA" id="ARCADHH"/>
<feature type="domain" description="TNase-like" evidence="6">
    <location>
        <begin position="333"/>
        <end position="481"/>
    </location>
</feature>
<dbReference type="GO" id="GO:0016787">
    <property type="term" value="F:hydrolase activity"/>
    <property type="evidence" value="ECO:0007669"/>
    <property type="project" value="UniProtKB-KW"/>
</dbReference>
<keyword evidence="3" id="KW-0677">Repeat</keyword>
<dbReference type="PIRSF" id="PIRSF017179">
    <property type="entry name" value="RISC-Tudor-SN"/>
    <property type="match status" value="1"/>
</dbReference>
<evidence type="ECO:0000313" key="7">
    <source>
        <dbReference type="EMBL" id="CCC54020.1"/>
    </source>
</evidence>
<dbReference type="PROSITE" id="PS50304">
    <property type="entry name" value="TUDOR"/>
    <property type="match status" value="1"/>
</dbReference>
<dbReference type="PANTHER" id="PTHR12302:SF2">
    <property type="entry name" value="STAPHYLOCOCCAL NUCLEASE DOMAIN-CONTAINING PROTEIN 1"/>
    <property type="match status" value="1"/>
</dbReference>
<dbReference type="InterPro" id="IPR016685">
    <property type="entry name" value="Silence_cplx_Nase-comp_TudorSN"/>
</dbReference>
<dbReference type="GO" id="GO:0031047">
    <property type="term" value="P:regulatory ncRNA-mediated gene silencing"/>
    <property type="evidence" value="ECO:0007669"/>
    <property type="project" value="UniProtKB-UniRule"/>
</dbReference>
<dbReference type="AlphaFoldDB" id="G0U8T9"/>
<feature type="domain" description="TNase-like" evidence="6">
    <location>
        <begin position="1"/>
        <end position="143"/>
    </location>
</feature>
<dbReference type="InterPro" id="IPR035437">
    <property type="entry name" value="SNase_OB-fold_sf"/>
</dbReference>
<organism evidence="7">
    <name type="scientific">Trypanosoma vivax (strain Y486)</name>
    <dbReference type="NCBI Taxonomy" id="1055687"/>
    <lineage>
        <taxon>Eukaryota</taxon>
        <taxon>Discoba</taxon>
        <taxon>Euglenozoa</taxon>
        <taxon>Kinetoplastea</taxon>
        <taxon>Metakinetoplastina</taxon>
        <taxon>Trypanosomatida</taxon>
        <taxon>Trypanosomatidae</taxon>
        <taxon>Trypanosoma</taxon>
        <taxon>Duttonella</taxon>
    </lineage>
</organism>
<protein>
    <submittedName>
        <fullName evidence="7">Putative RNA-binding protein</fullName>
    </submittedName>
</protein>
<dbReference type="GO" id="GO:0004519">
    <property type="term" value="F:endonuclease activity"/>
    <property type="evidence" value="ECO:0007669"/>
    <property type="project" value="UniProtKB-KW"/>
</dbReference>
<dbReference type="GO" id="GO:0003723">
    <property type="term" value="F:RNA binding"/>
    <property type="evidence" value="ECO:0007669"/>
    <property type="project" value="UniProtKB-UniRule"/>
</dbReference>
<proteinExistence type="predicted"/>
<dbReference type="EMBL" id="HE573027">
    <property type="protein sequence ID" value="CCC54020.1"/>
    <property type="molecule type" value="Genomic_DNA"/>
</dbReference>
<dbReference type="SMART" id="SM00318">
    <property type="entry name" value="SNc"/>
    <property type="match status" value="4"/>
</dbReference>
<evidence type="ECO:0000259" key="5">
    <source>
        <dbReference type="PROSITE" id="PS50304"/>
    </source>
</evidence>
<dbReference type="GO" id="GO:0006402">
    <property type="term" value="P:mRNA catabolic process"/>
    <property type="evidence" value="ECO:0007669"/>
    <property type="project" value="UniProtKB-UniRule"/>
</dbReference>
<dbReference type="SUPFAM" id="SSF63748">
    <property type="entry name" value="Tudor/PWWP/MBT"/>
    <property type="match status" value="1"/>
</dbReference>
<dbReference type="SMART" id="SM00333">
    <property type="entry name" value="TUDOR"/>
    <property type="match status" value="1"/>
</dbReference>
<dbReference type="InterPro" id="IPR016071">
    <property type="entry name" value="Staphylococal_nuclease_OB-fold"/>
</dbReference>
<dbReference type="Gene3D" id="2.30.30.140">
    <property type="match status" value="1"/>
</dbReference>
<comment type="subcellular location">
    <subcellularLocation>
        <location evidence="1 4">Cytoplasm</location>
    </subcellularLocation>
</comment>
<dbReference type="InterPro" id="IPR002999">
    <property type="entry name" value="Tudor"/>
</dbReference>
<evidence type="ECO:0000256" key="2">
    <source>
        <dbReference type="ARBA" id="ARBA00022490"/>
    </source>
</evidence>
<dbReference type="FunFam" id="2.30.30.140:FF:000018">
    <property type="entry name" value="Serine/threonine-protein kinase 31"/>
    <property type="match status" value="1"/>
</dbReference>
<evidence type="ECO:0000256" key="4">
    <source>
        <dbReference type="PIRNR" id="PIRNR017179"/>
    </source>
</evidence>
<evidence type="ECO:0000256" key="1">
    <source>
        <dbReference type="ARBA" id="ARBA00004496"/>
    </source>
</evidence>
<dbReference type="Pfam" id="PF00565">
    <property type="entry name" value="SNase"/>
    <property type="match status" value="4"/>
</dbReference>
<dbReference type="PROSITE" id="PS50830">
    <property type="entry name" value="TNASE_3"/>
    <property type="match status" value="4"/>
</dbReference>